<feature type="domain" description="TauD/TfdA-like" evidence="10">
    <location>
        <begin position="184"/>
        <end position="447"/>
    </location>
</feature>
<evidence type="ECO:0000313" key="12">
    <source>
        <dbReference type="Proteomes" id="UP000085678"/>
    </source>
</evidence>
<dbReference type="Pfam" id="PF02668">
    <property type="entry name" value="TauD"/>
    <property type="match status" value="1"/>
</dbReference>
<dbReference type="InterPro" id="IPR003819">
    <property type="entry name" value="TauD/TfdA-like"/>
</dbReference>
<evidence type="ECO:0000256" key="3">
    <source>
        <dbReference type="ARBA" id="ARBA00005022"/>
    </source>
</evidence>
<keyword evidence="9" id="KW-0408">Iron</keyword>
<dbReference type="GO" id="GO:0045329">
    <property type="term" value="P:carnitine biosynthetic process"/>
    <property type="evidence" value="ECO:0007669"/>
    <property type="project" value="UniProtKB-UniPathway"/>
</dbReference>
<evidence type="ECO:0000256" key="5">
    <source>
        <dbReference type="ARBA" id="ARBA00022723"/>
    </source>
</evidence>
<dbReference type="GO" id="GO:0016706">
    <property type="term" value="F:2-oxoglutarate-dependent dioxygenase activity"/>
    <property type="evidence" value="ECO:0007669"/>
    <property type="project" value="UniProtKB-ARBA"/>
</dbReference>
<comment type="cofactor">
    <cofactor evidence="2">
        <name>L-ascorbate</name>
        <dbReference type="ChEBI" id="CHEBI:38290"/>
    </cofactor>
</comment>
<keyword evidence="5" id="KW-0479">Metal-binding</keyword>
<dbReference type="GO" id="GO:0046872">
    <property type="term" value="F:metal ion binding"/>
    <property type="evidence" value="ECO:0007669"/>
    <property type="project" value="UniProtKB-KW"/>
</dbReference>
<keyword evidence="7 13" id="KW-0223">Dioxygenase</keyword>
<dbReference type="Gene3D" id="3.60.130.10">
    <property type="entry name" value="Clavaminate synthase-like"/>
    <property type="match status" value="1"/>
</dbReference>
<evidence type="ECO:0000256" key="9">
    <source>
        <dbReference type="ARBA" id="ARBA00023004"/>
    </source>
</evidence>
<dbReference type="RefSeq" id="XP_023933503.1">
    <property type="nucleotide sequence ID" value="XM_024077735.1"/>
</dbReference>
<dbReference type="AlphaFoldDB" id="A0A2R2MTQ5"/>
<dbReference type="Pfam" id="PF06155">
    <property type="entry name" value="GBBH-like_N"/>
    <property type="match status" value="1"/>
</dbReference>
<comment type="pathway">
    <text evidence="3">Amine and polyamine biosynthesis; carnitine biosynthesis.</text>
</comment>
<dbReference type="KEGG" id="lak:106171134"/>
<dbReference type="SUPFAM" id="SSF51197">
    <property type="entry name" value="Clavaminate synthase-like"/>
    <property type="match status" value="1"/>
</dbReference>
<dbReference type="UniPathway" id="UPA00118"/>
<dbReference type="GO" id="GO:0005739">
    <property type="term" value="C:mitochondrion"/>
    <property type="evidence" value="ECO:0007669"/>
    <property type="project" value="TreeGrafter"/>
</dbReference>
<sequence>MIRTYAFARTLYCRSVTSSQIWKAPKGVWRVPCCPGLYQNVNCQLDSGKSFATEIPICKERDAHHTTLNMCPHGVQVRADENTRMLHVALEDGNVASFPYIWLRDSCLCSECHSPSSRSRSLLMAELNVDVKASAFQVDPTTGDIEVTWDDGHVSTYQLDWLKKHNFSAEARRCRLSDTYLKGGKKFWGAELNGNIPRFDFKEVISDNEQMYRFLDTIRVTGIAVVHNAPQDTGVVVTLGNAIAFIRPCNYGDTFQVYTRPDPKNAAYTAGALEMHTDLSYFDYMPGVQFLHCIKQSNMGGTNQFADGYYAAENIRKSNLAAFNLLAETVVDFHDMGHDQHVGDYLQQSRGTTIQLDGDGNYNHVRISNHGRCDFLNTDKEHAREWYKAYILLYHSFYAKENMVEYKMEPGEIICFDNVRVLHGRSAIFANFGGEGSLPERHLEGAYVDWDAWNSKLRSLREELGR</sequence>
<gene>
    <name evidence="13" type="primary">LOC106171134</name>
</gene>
<dbReference type="PANTHER" id="PTHR10696:SF33">
    <property type="entry name" value="GAMMA-BUTYROBETAINE DIOXYGENASE"/>
    <property type="match status" value="1"/>
</dbReference>
<dbReference type="CDD" id="cd00250">
    <property type="entry name" value="CAS_like"/>
    <property type="match status" value="1"/>
</dbReference>
<evidence type="ECO:0000313" key="13">
    <source>
        <dbReference type="RefSeq" id="XP_023933503.1"/>
    </source>
</evidence>
<keyword evidence="8" id="KW-0560">Oxidoreductase</keyword>
<dbReference type="FunFam" id="3.60.130.10:FF:000001">
    <property type="entry name" value="Trimethyllysine dioxygenase, mitochondrial"/>
    <property type="match status" value="1"/>
</dbReference>
<dbReference type="InParanoid" id="A0A2R2MTQ5"/>
<comment type="similarity">
    <text evidence="4">Belongs to the gamma-BBH/TMLD family.</text>
</comment>
<evidence type="ECO:0000256" key="1">
    <source>
        <dbReference type="ARBA" id="ARBA00001954"/>
    </source>
</evidence>
<keyword evidence="12" id="KW-1185">Reference proteome</keyword>
<accession>A0A2R2MTQ5</accession>
<evidence type="ECO:0000256" key="4">
    <source>
        <dbReference type="ARBA" id="ARBA00008654"/>
    </source>
</evidence>
<name>A0A2R2MTQ5_LINAN</name>
<dbReference type="STRING" id="7574.A0A2R2MTQ5"/>
<proteinExistence type="inferred from homology"/>
<dbReference type="InterPro" id="IPR050411">
    <property type="entry name" value="AlphaKG_dependent_hydroxylases"/>
</dbReference>
<evidence type="ECO:0000256" key="2">
    <source>
        <dbReference type="ARBA" id="ARBA00001961"/>
    </source>
</evidence>
<dbReference type="PANTHER" id="PTHR10696">
    <property type="entry name" value="GAMMA-BUTYROBETAINE HYDROXYLASE-RELATED"/>
    <property type="match status" value="1"/>
</dbReference>
<reference evidence="13" key="1">
    <citation type="submission" date="2025-08" db="UniProtKB">
        <authorList>
            <consortium name="RefSeq"/>
        </authorList>
    </citation>
    <scope>IDENTIFICATION</scope>
    <source>
        <tissue evidence="13">Gonads</tissue>
    </source>
</reference>
<dbReference type="Proteomes" id="UP000085678">
    <property type="component" value="Unplaced"/>
</dbReference>
<evidence type="ECO:0000259" key="11">
    <source>
        <dbReference type="Pfam" id="PF06155"/>
    </source>
</evidence>
<organism evidence="12 13">
    <name type="scientific">Lingula anatina</name>
    <name type="common">Brachiopod</name>
    <name type="synonym">Lingula unguis</name>
    <dbReference type="NCBI Taxonomy" id="7574"/>
    <lineage>
        <taxon>Eukaryota</taxon>
        <taxon>Metazoa</taxon>
        <taxon>Spiralia</taxon>
        <taxon>Lophotrochozoa</taxon>
        <taxon>Brachiopoda</taxon>
        <taxon>Linguliformea</taxon>
        <taxon>Lingulata</taxon>
        <taxon>Lingulida</taxon>
        <taxon>Linguloidea</taxon>
        <taxon>Lingulidae</taxon>
        <taxon>Lingula</taxon>
    </lineage>
</organism>
<evidence type="ECO:0000256" key="8">
    <source>
        <dbReference type="ARBA" id="ARBA00023002"/>
    </source>
</evidence>
<dbReference type="GeneID" id="106171134"/>
<keyword evidence="6" id="KW-0124">Carnitine biosynthesis</keyword>
<evidence type="ECO:0000259" key="10">
    <source>
        <dbReference type="Pfam" id="PF02668"/>
    </source>
</evidence>
<comment type="cofactor">
    <cofactor evidence="1">
        <name>Fe(2+)</name>
        <dbReference type="ChEBI" id="CHEBI:29033"/>
    </cofactor>
</comment>
<dbReference type="FunFam" id="3.30.2020.30:FF:000002">
    <property type="entry name" value="Putative gamma-butyrobetaine dioxygenase"/>
    <property type="match status" value="1"/>
</dbReference>
<evidence type="ECO:0000256" key="7">
    <source>
        <dbReference type="ARBA" id="ARBA00022964"/>
    </source>
</evidence>
<dbReference type="OrthoDB" id="406634at2759"/>
<dbReference type="InterPro" id="IPR042098">
    <property type="entry name" value="TauD-like_sf"/>
</dbReference>
<protein>
    <submittedName>
        <fullName evidence="13">LOW QUALITY PROTEIN: gamma-butyrobetaine dioxygenase</fullName>
    </submittedName>
</protein>
<evidence type="ECO:0000256" key="6">
    <source>
        <dbReference type="ARBA" id="ARBA00022873"/>
    </source>
</evidence>
<dbReference type="InterPro" id="IPR010376">
    <property type="entry name" value="GBBH-like_N"/>
</dbReference>
<dbReference type="Gene3D" id="3.30.2020.30">
    <property type="match status" value="1"/>
</dbReference>
<feature type="domain" description="Gamma-butyrobetaine hydroxylase-like N-terminal" evidence="11">
    <location>
        <begin position="78"/>
        <end position="162"/>
    </location>
</feature>
<dbReference type="InterPro" id="IPR038492">
    <property type="entry name" value="GBBH-like_N_sf"/>
</dbReference>